<dbReference type="OrthoDB" id="5354164at2759"/>
<feature type="region of interest" description="Disordered" evidence="1">
    <location>
        <begin position="915"/>
        <end position="965"/>
    </location>
</feature>
<accession>A0A8H3G1Q3</accession>
<evidence type="ECO:0000313" key="2">
    <source>
        <dbReference type="EMBL" id="CAF9936401.1"/>
    </source>
</evidence>
<protein>
    <submittedName>
        <fullName evidence="2">Uncharacterized protein</fullName>
    </submittedName>
</protein>
<comment type="caution">
    <text evidence="2">The sequence shown here is derived from an EMBL/GenBank/DDBJ whole genome shotgun (WGS) entry which is preliminary data.</text>
</comment>
<dbReference type="AlphaFoldDB" id="A0A8H3G1Q3"/>
<name>A0A8H3G1Q3_9LECA</name>
<dbReference type="EMBL" id="CAJPDS010000091">
    <property type="protein sequence ID" value="CAF9936401.1"/>
    <property type="molecule type" value="Genomic_DNA"/>
</dbReference>
<evidence type="ECO:0000256" key="1">
    <source>
        <dbReference type="SAM" id="MobiDB-lite"/>
    </source>
</evidence>
<sequence>MASIGKAIGALLNVSQETTLALANLSCDFSIVKFEAPKEYAGLATTLSKKRIAEAEDGDIHTTARRLGSLLGQGLPDVPRLISAYGKRVTEIAALGSVNPRGSASDGPFRDHVGADGTTIWAAATSGTEAIAVHLLACILARMWSSSEAVAIWTEIVEQKKRQLEENFARASTIHSSALFLSRIQLSRDQLAQWDSSARAWLCTADHAKRVQQTQLRLISDNISFPVSTDPKVYTSVMGCWTTAMTAMNDLIEGKPQSVQSGALLLALSAWHLYPDISVQSTSLQFIKQADPLVDQGGVITVGLQNRKSHSTDGVYWSLPLAHLRVYGKPVVTTRNNGISHTQITFSQFLIVTLGSLFNLWHISEADVDVAGEIICRLARINETFTKSQRGQGWQRRSTPGLGILGRAAQLYLSSKGPLREEYARLLAYGRRRCGNFLANNDDRPPHFFGLASFPIAFSLFTPDPPWTIRDRQVDFLRLCTYKREVDLTGVIICYKDRLGHLSCTSVSENRTGAKRKYSSAQVPLRKMILHWGASTTGDEGKFEVDEYTSHRFLAPGPEELPLLHDLMYGDAFVAAVYRPTKGAYRPHRAKSEDCSIRPRELLGLLRDGSLDNELILAQINKDLSTTSAFDQFADSMEALSFAGRVYEHLDDAKIDMQICLKPLNNCQYSRALNRQNLLRGYKEAIISIKLAFSCIILFQTGRIDVDPEVLEGAMAISHSDSIFVAQSLLVDPSHSDITSPVRRIIGNVGKPGLAILLPPHAPEVRERSLGDWRVVNHAPFDGKYEDNFGSTSLHLAFTGSAFPIDVGERGSLTPEAHFIETVISVYEAGEWVADLDVLKAISDYKHGWREPAEMDVESLLPPLVSIDNWQEILDNPESSAVVRACGNEQARLAIVTVASQLGYPFRIIEPGNYPKSESRLVQSPPVSESHEKDGNHSQAALSDGPETPVAMAGSEPRDTQVYSGSGLELPYEPTFCELSPLDVQCFRDDETISRHSSEADVEQSKGHQHMLYIC</sequence>
<proteinExistence type="predicted"/>
<evidence type="ECO:0000313" key="3">
    <source>
        <dbReference type="Proteomes" id="UP000664521"/>
    </source>
</evidence>
<keyword evidence="3" id="KW-1185">Reference proteome</keyword>
<dbReference type="Proteomes" id="UP000664521">
    <property type="component" value="Unassembled WGS sequence"/>
</dbReference>
<organism evidence="2 3">
    <name type="scientific">Heterodermia speciosa</name>
    <dbReference type="NCBI Taxonomy" id="116794"/>
    <lineage>
        <taxon>Eukaryota</taxon>
        <taxon>Fungi</taxon>
        <taxon>Dikarya</taxon>
        <taxon>Ascomycota</taxon>
        <taxon>Pezizomycotina</taxon>
        <taxon>Lecanoromycetes</taxon>
        <taxon>OSLEUM clade</taxon>
        <taxon>Lecanoromycetidae</taxon>
        <taxon>Caliciales</taxon>
        <taxon>Physciaceae</taxon>
        <taxon>Heterodermia</taxon>
    </lineage>
</organism>
<gene>
    <name evidence="2" type="ORF">HETSPECPRED_010323</name>
</gene>
<reference evidence="2" key="1">
    <citation type="submission" date="2021-03" db="EMBL/GenBank/DDBJ databases">
        <authorList>
            <person name="Tagirdzhanova G."/>
        </authorList>
    </citation>
    <scope>NUCLEOTIDE SEQUENCE</scope>
</reference>